<dbReference type="Proteomes" id="UP000185003">
    <property type="component" value="Unassembled WGS sequence"/>
</dbReference>
<comment type="subcellular location">
    <subcellularLocation>
        <location evidence="1">Cell membrane</location>
        <topology evidence="1">Multi-pass membrane protein</topology>
    </subcellularLocation>
</comment>
<dbReference type="STRING" id="536979.SAMN04488055_1037"/>
<keyword evidence="5 6" id="KW-0472">Membrane</keyword>
<evidence type="ECO:0000256" key="4">
    <source>
        <dbReference type="ARBA" id="ARBA00022989"/>
    </source>
</evidence>
<reference evidence="8 9" key="1">
    <citation type="submission" date="2016-11" db="EMBL/GenBank/DDBJ databases">
        <authorList>
            <person name="Jaros S."/>
            <person name="Januszkiewicz K."/>
            <person name="Wedrychowicz H."/>
        </authorList>
    </citation>
    <scope>NUCLEOTIDE SEQUENCE [LARGE SCALE GENOMIC DNA]</scope>
    <source>
        <strain evidence="8 9">DSM 24787</strain>
    </source>
</reference>
<evidence type="ECO:0000313" key="8">
    <source>
        <dbReference type="EMBL" id="SIN73620.1"/>
    </source>
</evidence>
<dbReference type="AlphaFoldDB" id="A0A1N6DSA5"/>
<dbReference type="Pfam" id="PF12823">
    <property type="entry name" value="DUF3817"/>
    <property type="match status" value="1"/>
</dbReference>
<name>A0A1N6DSA5_9BACT</name>
<keyword evidence="9" id="KW-1185">Reference proteome</keyword>
<dbReference type="PANTHER" id="PTHR40077:SF1">
    <property type="entry name" value="MEMBRANE PROTEIN"/>
    <property type="match status" value="1"/>
</dbReference>
<feature type="transmembrane region" description="Helical" evidence="6">
    <location>
        <begin position="76"/>
        <end position="93"/>
    </location>
</feature>
<dbReference type="NCBIfam" id="TIGR03954">
    <property type="entry name" value="integ_memb_HG"/>
    <property type="match status" value="1"/>
</dbReference>
<dbReference type="RefSeq" id="WP_074238216.1">
    <property type="nucleotide sequence ID" value="NZ_FSRA01000001.1"/>
</dbReference>
<feature type="domain" description="DUF3817" evidence="7">
    <location>
        <begin position="10"/>
        <end position="94"/>
    </location>
</feature>
<feature type="transmembrane region" description="Helical" evidence="6">
    <location>
        <begin position="45"/>
        <end position="64"/>
    </location>
</feature>
<evidence type="ECO:0000256" key="2">
    <source>
        <dbReference type="ARBA" id="ARBA00022475"/>
    </source>
</evidence>
<dbReference type="GO" id="GO:0005886">
    <property type="term" value="C:plasma membrane"/>
    <property type="evidence" value="ECO:0007669"/>
    <property type="project" value="UniProtKB-SubCell"/>
</dbReference>
<gene>
    <name evidence="8" type="ORF">SAMN04488055_1037</name>
</gene>
<dbReference type="PANTHER" id="PTHR40077">
    <property type="entry name" value="MEMBRANE PROTEIN-RELATED"/>
    <property type="match status" value="1"/>
</dbReference>
<evidence type="ECO:0000313" key="9">
    <source>
        <dbReference type="Proteomes" id="UP000185003"/>
    </source>
</evidence>
<evidence type="ECO:0000259" key="7">
    <source>
        <dbReference type="Pfam" id="PF12823"/>
    </source>
</evidence>
<feature type="transmembrane region" description="Helical" evidence="6">
    <location>
        <begin position="12"/>
        <end position="33"/>
    </location>
</feature>
<evidence type="ECO:0000256" key="3">
    <source>
        <dbReference type="ARBA" id="ARBA00022692"/>
    </source>
</evidence>
<evidence type="ECO:0000256" key="1">
    <source>
        <dbReference type="ARBA" id="ARBA00004651"/>
    </source>
</evidence>
<accession>A0A1N6DSA5</accession>
<keyword evidence="3 6" id="KW-0812">Transmembrane</keyword>
<dbReference type="OrthoDB" id="1121311at2"/>
<keyword evidence="4 6" id="KW-1133">Transmembrane helix</keyword>
<proteinExistence type="predicted"/>
<keyword evidence="2" id="KW-1003">Cell membrane</keyword>
<dbReference type="InterPro" id="IPR023845">
    <property type="entry name" value="DUF3817_TM"/>
</dbReference>
<dbReference type="EMBL" id="FSRA01000001">
    <property type="protein sequence ID" value="SIN73620.1"/>
    <property type="molecule type" value="Genomic_DNA"/>
</dbReference>
<evidence type="ECO:0000256" key="6">
    <source>
        <dbReference type="SAM" id="Phobius"/>
    </source>
</evidence>
<organism evidence="8 9">
    <name type="scientific">Chitinophaga niabensis</name>
    <dbReference type="NCBI Taxonomy" id="536979"/>
    <lineage>
        <taxon>Bacteria</taxon>
        <taxon>Pseudomonadati</taxon>
        <taxon>Bacteroidota</taxon>
        <taxon>Chitinophagia</taxon>
        <taxon>Chitinophagales</taxon>
        <taxon>Chitinophagaceae</taxon>
        <taxon>Chitinophaga</taxon>
    </lineage>
</organism>
<evidence type="ECO:0000256" key="5">
    <source>
        <dbReference type="ARBA" id="ARBA00023136"/>
    </source>
</evidence>
<protein>
    <submittedName>
        <fullName evidence="8">Integral membrane protein</fullName>
    </submittedName>
</protein>
<sequence>MENKPLKSVKRLRVIGLLEGISFLVLLFIAMPLKYFADEPWLTRQVGMAHGVLFVLYVILVIEVKLAMDWSIKKMLIALGASVIPFGTFYINNKFISRK</sequence>